<accession>A0A7J0DVQ8</accession>
<organism evidence="2 3">
    <name type="scientific">Actinidia rufa</name>
    <dbReference type="NCBI Taxonomy" id="165716"/>
    <lineage>
        <taxon>Eukaryota</taxon>
        <taxon>Viridiplantae</taxon>
        <taxon>Streptophyta</taxon>
        <taxon>Embryophyta</taxon>
        <taxon>Tracheophyta</taxon>
        <taxon>Spermatophyta</taxon>
        <taxon>Magnoliopsida</taxon>
        <taxon>eudicotyledons</taxon>
        <taxon>Gunneridae</taxon>
        <taxon>Pentapetalae</taxon>
        <taxon>asterids</taxon>
        <taxon>Ericales</taxon>
        <taxon>Actinidiaceae</taxon>
        <taxon>Actinidia</taxon>
    </lineage>
</organism>
<gene>
    <name evidence="2" type="ORF">Acr_00g0079850</name>
</gene>
<evidence type="ECO:0000313" key="2">
    <source>
        <dbReference type="EMBL" id="GFS42432.1"/>
    </source>
</evidence>
<comment type="caution">
    <text evidence="2">The sequence shown here is derived from an EMBL/GenBank/DDBJ whole genome shotgun (WGS) entry which is preliminary data.</text>
</comment>
<dbReference type="Proteomes" id="UP000585474">
    <property type="component" value="Unassembled WGS sequence"/>
</dbReference>
<proteinExistence type="predicted"/>
<protein>
    <submittedName>
        <fullName evidence="2">Uncharacterized protein</fullName>
    </submittedName>
</protein>
<evidence type="ECO:0000313" key="3">
    <source>
        <dbReference type="Proteomes" id="UP000585474"/>
    </source>
</evidence>
<dbReference type="EMBL" id="BJWL01000399">
    <property type="protein sequence ID" value="GFS42432.1"/>
    <property type="molecule type" value="Genomic_DNA"/>
</dbReference>
<evidence type="ECO:0000256" key="1">
    <source>
        <dbReference type="SAM" id="MobiDB-lite"/>
    </source>
</evidence>
<dbReference type="AlphaFoldDB" id="A0A7J0DVQ8"/>
<sequence>MNCFLPRGWWQSQGRETHGVWKEDRAPWWGVPWAVESKKESERLAATSGHGKDAGDGVVNEPVPFAASRAALIRAGSPWVDQSLFGGVGLSTELSKPSLFPLENDSFRVRVSRKAVAEQ</sequence>
<feature type="region of interest" description="Disordered" evidence="1">
    <location>
        <begin position="40"/>
        <end position="59"/>
    </location>
</feature>
<name>A0A7J0DVQ8_9ERIC</name>
<keyword evidence="3" id="KW-1185">Reference proteome</keyword>
<reference evidence="3" key="1">
    <citation type="submission" date="2019-07" db="EMBL/GenBank/DDBJ databases">
        <title>De Novo Assembly of kiwifruit Actinidia rufa.</title>
        <authorList>
            <person name="Sugita-Konishi S."/>
            <person name="Sato K."/>
            <person name="Mori E."/>
            <person name="Abe Y."/>
            <person name="Kisaki G."/>
            <person name="Hamano K."/>
            <person name="Suezawa K."/>
            <person name="Otani M."/>
            <person name="Fukuda T."/>
            <person name="Manabe T."/>
            <person name="Gomi K."/>
            <person name="Tabuchi M."/>
            <person name="Akimitsu K."/>
            <person name="Kataoka I."/>
        </authorList>
    </citation>
    <scope>NUCLEOTIDE SEQUENCE [LARGE SCALE GENOMIC DNA]</scope>
    <source>
        <strain evidence="3">cv. Fuchu</strain>
    </source>
</reference>